<feature type="transmembrane region" description="Helical" evidence="1">
    <location>
        <begin position="433"/>
        <end position="450"/>
    </location>
</feature>
<protein>
    <recommendedName>
        <fullName evidence="4">Glycosyltransferase RgtA/B/C/D-like domain-containing protein</fullName>
    </recommendedName>
</protein>
<feature type="transmembrane region" description="Helical" evidence="1">
    <location>
        <begin position="186"/>
        <end position="211"/>
    </location>
</feature>
<keyword evidence="1" id="KW-0472">Membrane</keyword>
<keyword evidence="3" id="KW-1185">Reference proteome</keyword>
<feature type="transmembrane region" description="Helical" evidence="1">
    <location>
        <begin position="407"/>
        <end position="427"/>
    </location>
</feature>
<evidence type="ECO:0000256" key="1">
    <source>
        <dbReference type="SAM" id="Phobius"/>
    </source>
</evidence>
<evidence type="ECO:0008006" key="4">
    <source>
        <dbReference type="Google" id="ProtNLM"/>
    </source>
</evidence>
<feature type="transmembrane region" description="Helical" evidence="1">
    <location>
        <begin position="217"/>
        <end position="237"/>
    </location>
</feature>
<keyword evidence="1" id="KW-1133">Transmembrane helix</keyword>
<feature type="transmembrane region" description="Helical" evidence="1">
    <location>
        <begin position="92"/>
        <end position="111"/>
    </location>
</feature>
<keyword evidence="1" id="KW-0812">Transmembrane</keyword>
<proteinExistence type="predicted"/>
<evidence type="ECO:0000313" key="3">
    <source>
        <dbReference type="Proteomes" id="UP001595850"/>
    </source>
</evidence>
<feature type="transmembrane region" description="Helical" evidence="1">
    <location>
        <begin position="123"/>
        <end position="142"/>
    </location>
</feature>
<sequence length="496" mass="54855">MAVETVAPDAASGRQEEGGEASRTGSVRMFGLVCYMLGQVILLCWWAALYPGLMSNDSRRQMQNVTVGPWGSHHSVAYDLILGFSYHVTEDIALVTLLQSVGMAIALSYLACGLLPLGIHRRWLLAAVGCVVLLPSLASFTLTIWKDVPFTICGVLLAGTSVRVALQSRSGRYRFDSRVLLLGGELLLLGLFRNNGFLMALLAGAVLVLVVRGARRWIAGVTVVAVMVPPLLTGFVYTRFGLVPPLRSFAFQTVFSDLAVAYVQKPRVLMPEEQKLLEKVASPQAWKDGASCYTMGFIVAHPGFDPSKAEPRMDRIMKLWGTLIWRAPDVIFDARICRAALAWKIDSTAERYGGELYMATFREPSPLPQWSGTPLATAFTHRPLIEGGWDAARFLIKTTMVSHLEWLLWRAPLWCYLSYVAAALLWWRTGNRAGLALVAVVVGQQLGVILTNTAQQARFMMTPIFIGMVLLPFVMRQFRMLLPPRNPEAGHSRVRS</sequence>
<dbReference type="RefSeq" id="WP_377285924.1">
    <property type="nucleotide sequence ID" value="NZ_JBHSBM010000011.1"/>
</dbReference>
<organism evidence="2 3">
    <name type="scientific">Planomonospora corallina</name>
    <dbReference type="NCBI Taxonomy" id="1806052"/>
    <lineage>
        <taxon>Bacteria</taxon>
        <taxon>Bacillati</taxon>
        <taxon>Actinomycetota</taxon>
        <taxon>Actinomycetes</taxon>
        <taxon>Streptosporangiales</taxon>
        <taxon>Streptosporangiaceae</taxon>
        <taxon>Planomonospora</taxon>
    </lineage>
</organism>
<name>A0ABV8I7D2_9ACTN</name>
<gene>
    <name evidence="2" type="ORF">ACFOWE_05940</name>
</gene>
<evidence type="ECO:0000313" key="2">
    <source>
        <dbReference type="EMBL" id="MFC4057825.1"/>
    </source>
</evidence>
<comment type="caution">
    <text evidence="2">The sequence shown here is derived from an EMBL/GenBank/DDBJ whole genome shotgun (WGS) entry which is preliminary data.</text>
</comment>
<reference evidence="3" key="1">
    <citation type="journal article" date="2019" name="Int. J. Syst. Evol. Microbiol.">
        <title>The Global Catalogue of Microorganisms (GCM) 10K type strain sequencing project: providing services to taxonomists for standard genome sequencing and annotation.</title>
        <authorList>
            <consortium name="The Broad Institute Genomics Platform"/>
            <consortium name="The Broad Institute Genome Sequencing Center for Infectious Disease"/>
            <person name="Wu L."/>
            <person name="Ma J."/>
        </authorList>
    </citation>
    <scope>NUCLEOTIDE SEQUENCE [LARGE SCALE GENOMIC DNA]</scope>
    <source>
        <strain evidence="3">TBRC 4489</strain>
    </source>
</reference>
<dbReference type="EMBL" id="JBHSBM010000011">
    <property type="protein sequence ID" value="MFC4057825.1"/>
    <property type="molecule type" value="Genomic_DNA"/>
</dbReference>
<feature type="transmembrane region" description="Helical" evidence="1">
    <location>
        <begin position="29"/>
        <end position="48"/>
    </location>
</feature>
<dbReference type="Proteomes" id="UP001595850">
    <property type="component" value="Unassembled WGS sequence"/>
</dbReference>
<feature type="transmembrane region" description="Helical" evidence="1">
    <location>
        <begin position="457"/>
        <end position="475"/>
    </location>
</feature>
<accession>A0ABV8I7D2</accession>